<keyword evidence="8" id="KW-0732">Signal</keyword>
<comment type="subcellular location">
    <subcellularLocation>
        <location evidence="1 7">Cell outer membrane</location>
        <topology evidence="1 7">Multi-pass membrane protein</topology>
    </subcellularLocation>
</comment>
<dbReference type="InterPro" id="IPR036942">
    <property type="entry name" value="Beta-barrel_TonB_sf"/>
</dbReference>
<comment type="similarity">
    <text evidence="7">Belongs to the TonB-dependent receptor family.</text>
</comment>
<feature type="domain" description="TonB-dependent receptor plug" evidence="9">
    <location>
        <begin position="137"/>
        <end position="241"/>
    </location>
</feature>
<sequence>MKHNYKNVPIRFLKNNIRRMILVRFLILSMLFLCSALQAQDRRTVKGQVLDEKKEPLIGATVTVKGNKSIGTVTDVDGKFILNIPAKQPILVISYVSYETKEVNTTGKNNISIEMTNSSVSLEDVVVVGYGQQKKTTLVGAITQTDGKVLERAGGVSNVGAALTGNLPGVVTMQTSGVPGEEDPKIIIRGTSSWNGSDPLVLVDGVERPMTGVDISSVQSISVLKDASATAVYGVRGANGVILITTKRGQEGRAKIEVGFSSTIKAPSKLPGKYDSYDALAARNVAIEHELGVKPDSWSYMTPQEIINKYRYPANTTEAERYPNVDWQKQLFKNYAISSNVNLNISGGTNFVKYFAAADFVREGDLFRVLDAGRNYKSGYGYNRLNVRSNLDFQLTKTTGLKVNISGSNSLSTRPWGNTNTSDWAVAQQWAGAYNIPPDVFLPKYSDGSWGFYPLTSNVTNSAQAMSVGGVQTLTTTRIATDFALEQDLKFITKGLNFKGTLSYDNTFSDGSRGVNDLFNDPVMKWIDPATGIATYKVEFNQNSKFDYTQGVLWSTSGGSVNNGATYRSMNLQLQLNWARKFGDHNVTAMGVFTRQQNAMGSMIPSYRENWVFRTTYNLKDKYFLEYNGAYNGSEKFASQNRFGFFNSGAVGWLISQENFMKPLKFIDMLKVRSSLGEIGDDSGSRFLYMSQWAYGGTSTLSLNQGASPYNWYREASVGNPDAHWEIVRKFNVGVDYAFLKGLIAGTVEVFNDNRRDILVNGGSRSVPPYFGQDPPTANLGRVRTNGYEIEVRLNKSFHNGLRLWGNFSMTHAKNVIIKKDDPALYPAYQKEAGYSIGQTRAYVSTGYLNTYDQLYGSVQHDTNDLYKLPGDYNIIDFNGDGIIDSKDRIPYGFSDSPQNTYNATMGFEWKGFSAFVQFYGVNNVTREVNLTSFSGMLDTVYDQGTWWSKDNTTADITTPRWASTPSYNNGTQYLYDGSYVRLKNAEIAYTLSGKAIKKLKMNSLRIYLNGNNLWVWSKMPDDRESNFGGAGSQGAYPTVRRYNLGLKVTL</sequence>
<protein>
    <submittedName>
        <fullName evidence="10">TonB-linked outer membrane protein, SusC/RagA family</fullName>
    </submittedName>
</protein>
<evidence type="ECO:0000313" key="11">
    <source>
        <dbReference type="Proteomes" id="UP000076586"/>
    </source>
</evidence>
<keyword evidence="6 7" id="KW-0998">Cell outer membrane</keyword>
<reference evidence="11" key="1">
    <citation type="submission" date="2016-04" db="EMBL/GenBank/DDBJ databases">
        <title>Draft genome sequence of Paludibacter jiangxiensis strain NM7.</title>
        <authorList>
            <person name="Qiu Y."/>
            <person name="Matsuura N."/>
            <person name="Ohashi A."/>
            <person name="Tourlousse M.D."/>
            <person name="Sekiguchi Y."/>
        </authorList>
    </citation>
    <scope>NUCLEOTIDE SEQUENCE [LARGE SCALE GENOMIC DNA]</scope>
    <source>
        <strain evidence="11">NM7</strain>
    </source>
</reference>
<dbReference type="InterPro" id="IPR008969">
    <property type="entry name" value="CarboxyPept-like_regulatory"/>
</dbReference>
<keyword evidence="2 7" id="KW-0813">Transport</keyword>
<dbReference type="InterPro" id="IPR037066">
    <property type="entry name" value="Plug_dom_sf"/>
</dbReference>
<keyword evidence="4 7" id="KW-0812">Transmembrane</keyword>
<evidence type="ECO:0000256" key="4">
    <source>
        <dbReference type="ARBA" id="ARBA00022692"/>
    </source>
</evidence>
<dbReference type="InterPro" id="IPR039426">
    <property type="entry name" value="TonB-dep_rcpt-like"/>
</dbReference>
<evidence type="ECO:0000256" key="2">
    <source>
        <dbReference type="ARBA" id="ARBA00022448"/>
    </source>
</evidence>
<gene>
    <name evidence="10" type="ORF">PJIAN_3560</name>
</gene>
<dbReference type="AlphaFoldDB" id="A0A171A2X6"/>
<dbReference type="InterPro" id="IPR012910">
    <property type="entry name" value="Plug_dom"/>
</dbReference>
<organism evidence="10 11">
    <name type="scientific">Paludibacter jiangxiensis</name>
    <dbReference type="NCBI Taxonomy" id="681398"/>
    <lineage>
        <taxon>Bacteria</taxon>
        <taxon>Pseudomonadati</taxon>
        <taxon>Bacteroidota</taxon>
        <taxon>Bacteroidia</taxon>
        <taxon>Bacteroidales</taxon>
        <taxon>Paludibacteraceae</taxon>
        <taxon>Paludibacter</taxon>
    </lineage>
</organism>
<evidence type="ECO:0000256" key="5">
    <source>
        <dbReference type="ARBA" id="ARBA00023136"/>
    </source>
</evidence>
<comment type="caution">
    <text evidence="10">The sequence shown here is derived from an EMBL/GenBank/DDBJ whole genome shotgun (WGS) entry which is preliminary data.</text>
</comment>
<dbReference type="STRING" id="681398.PJIAN_3560"/>
<dbReference type="InterPro" id="IPR023997">
    <property type="entry name" value="TonB-dep_OMP_SusC/RagA_CS"/>
</dbReference>
<keyword evidence="11" id="KW-1185">Reference proteome</keyword>
<name>A0A171A2X6_9BACT</name>
<evidence type="ECO:0000256" key="3">
    <source>
        <dbReference type="ARBA" id="ARBA00022452"/>
    </source>
</evidence>
<dbReference type="Gene3D" id="2.40.170.20">
    <property type="entry name" value="TonB-dependent receptor, beta-barrel domain"/>
    <property type="match status" value="1"/>
</dbReference>
<dbReference type="Pfam" id="PF13715">
    <property type="entry name" value="CarbopepD_reg_2"/>
    <property type="match status" value="1"/>
</dbReference>
<feature type="signal peptide" evidence="8">
    <location>
        <begin position="1"/>
        <end position="39"/>
    </location>
</feature>
<evidence type="ECO:0000313" key="10">
    <source>
        <dbReference type="EMBL" id="GAT63243.1"/>
    </source>
</evidence>
<dbReference type="FunFam" id="2.170.130.10:FF:000003">
    <property type="entry name" value="SusC/RagA family TonB-linked outer membrane protein"/>
    <property type="match status" value="1"/>
</dbReference>
<dbReference type="NCBIfam" id="TIGR04057">
    <property type="entry name" value="SusC_RagA_signa"/>
    <property type="match status" value="1"/>
</dbReference>
<dbReference type="EMBL" id="BDCR01000003">
    <property type="protein sequence ID" value="GAT63243.1"/>
    <property type="molecule type" value="Genomic_DNA"/>
</dbReference>
<dbReference type="NCBIfam" id="TIGR04056">
    <property type="entry name" value="OMP_RagA_SusC"/>
    <property type="match status" value="1"/>
</dbReference>
<dbReference type="Gene3D" id="2.60.40.1120">
    <property type="entry name" value="Carboxypeptidase-like, regulatory domain"/>
    <property type="match status" value="1"/>
</dbReference>
<evidence type="ECO:0000256" key="8">
    <source>
        <dbReference type="SAM" id="SignalP"/>
    </source>
</evidence>
<reference evidence="11" key="2">
    <citation type="journal article" date="2017" name="Genome Announc.">
        <title>Draft genome sequence of Paludibacter jiangxiensis NM7(T), a propionate-producing fermentative bacterium.</title>
        <authorList>
            <person name="Qiu Y.-L."/>
            <person name="Tourlousse D.M."/>
            <person name="Matsuura N."/>
            <person name="Ohashi A."/>
            <person name="Sekiguchi Y."/>
        </authorList>
    </citation>
    <scope>NUCLEOTIDE SEQUENCE [LARGE SCALE GENOMIC DNA]</scope>
    <source>
        <strain evidence="11">NM7</strain>
    </source>
</reference>
<keyword evidence="5 7" id="KW-0472">Membrane</keyword>
<dbReference type="FunFam" id="2.60.40.1120:FF:000003">
    <property type="entry name" value="Outer membrane protein Omp121"/>
    <property type="match status" value="1"/>
</dbReference>
<accession>A0A171A2X6</accession>
<dbReference type="PROSITE" id="PS52016">
    <property type="entry name" value="TONB_DEPENDENT_REC_3"/>
    <property type="match status" value="1"/>
</dbReference>
<proteinExistence type="inferred from homology"/>
<keyword evidence="3 7" id="KW-1134">Transmembrane beta strand</keyword>
<evidence type="ECO:0000256" key="6">
    <source>
        <dbReference type="ARBA" id="ARBA00023237"/>
    </source>
</evidence>
<dbReference type="Proteomes" id="UP000076586">
    <property type="component" value="Unassembled WGS sequence"/>
</dbReference>
<evidence type="ECO:0000259" key="9">
    <source>
        <dbReference type="Pfam" id="PF07715"/>
    </source>
</evidence>
<dbReference type="SUPFAM" id="SSF56935">
    <property type="entry name" value="Porins"/>
    <property type="match status" value="1"/>
</dbReference>
<evidence type="ECO:0000256" key="1">
    <source>
        <dbReference type="ARBA" id="ARBA00004571"/>
    </source>
</evidence>
<dbReference type="SUPFAM" id="SSF49464">
    <property type="entry name" value="Carboxypeptidase regulatory domain-like"/>
    <property type="match status" value="1"/>
</dbReference>
<evidence type="ECO:0000256" key="7">
    <source>
        <dbReference type="PROSITE-ProRule" id="PRU01360"/>
    </source>
</evidence>
<dbReference type="InterPro" id="IPR023996">
    <property type="entry name" value="TonB-dep_OMP_SusC/RagA"/>
</dbReference>
<feature type="chain" id="PRO_5007905135" evidence="8">
    <location>
        <begin position="40"/>
        <end position="1051"/>
    </location>
</feature>
<dbReference type="Gene3D" id="2.170.130.10">
    <property type="entry name" value="TonB-dependent receptor, plug domain"/>
    <property type="match status" value="1"/>
</dbReference>
<dbReference type="GO" id="GO:0009279">
    <property type="term" value="C:cell outer membrane"/>
    <property type="evidence" value="ECO:0007669"/>
    <property type="project" value="UniProtKB-SubCell"/>
</dbReference>
<dbReference type="Pfam" id="PF07715">
    <property type="entry name" value="Plug"/>
    <property type="match status" value="1"/>
</dbReference>